<evidence type="ECO:0000313" key="1">
    <source>
        <dbReference type="EMBL" id="OGH73890.1"/>
    </source>
</evidence>
<dbReference type="Pfam" id="PF05635">
    <property type="entry name" value="23S_rRNA_IVP"/>
    <property type="match status" value="1"/>
</dbReference>
<accession>A0A1F6MQU5</accession>
<sequence>MSTKYSKFYQTEIWKEAYELQKEVFAMTQTFPKHERYGLGSQLDNSSNSVCANIAEEHGRYYFADKVRVLYIVRGEIEETQSHLIVAQSRGYATKEKSTELVHRYEKLAIRINGRIGDFSRKREKN</sequence>
<organism evidence="1 2">
    <name type="scientific">Candidatus Magasanikbacteria bacterium RIFCSPHIGHO2_02_FULL_51_14</name>
    <dbReference type="NCBI Taxonomy" id="1798683"/>
    <lineage>
        <taxon>Bacteria</taxon>
        <taxon>Candidatus Magasanikiibacteriota</taxon>
    </lineage>
</organism>
<dbReference type="STRING" id="1798683.A3C90_03340"/>
<dbReference type="EMBL" id="MFQE01000008">
    <property type="protein sequence ID" value="OGH73890.1"/>
    <property type="molecule type" value="Genomic_DNA"/>
</dbReference>
<dbReference type="CDD" id="cd16377">
    <property type="entry name" value="23S_rRNA_IVP_like"/>
    <property type="match status" value="1"/>
</dbReference>
<proteinExistence type="predicted"/>
<dbReference type="PANTHER" id="PTHR38471">
    <property type="entry name" value="FOUR HELIX BUNDLE PROTEIN"/>
    <property type="match status" value="1"/>
</dbReference>
<evidence type="ECO:0000313" key="2">
    <source>
        <dbReference type="Proteomes" id="UP000177457"/>
    </source>
</evidence>
<reference evidence="1 2" key="1">
    <citation type="journal article" date="2016" name="Nat. Commun.">
        <title>Thousands of microbial genomes shed light on interconnected biogeochemical processes in an aquifer system.</title>
        <authorList>
            <person name="Anantharaman K."/>
            <person name="Brown C.T."/>
            <person name="Hug L.A."/>
            <person name="Sharon I."/>
            <person name="Castelle C.J."/>
            <person name="Probst A.J."/>
            <person name="Thomas B.C."/>
            <person name="Singh A."/>
            <person name="Wilkins M.J."/>
            <person name="Karaoz U."/>
            <person name="Brodie E.L."/>
            <person name="Williams K.H."/>
            <person name="Hubbard S.S."/>
            <person name="Banfield J.F."/>
        </authorList>
    </citation>
    <scope>NUCLEOTIDE SEQUENCE [LARGE SCALE GENOMIC DNA]</scope>
</reference>
<dbReference type="InterPro" id="IPR012657">
    <property type="entry name" value="23S_rRNA-intervening_sequence"/>
</dbReference>
<dbReference type="AlphaFoldDB" id="A0A1F6MQU5"/>
<dbReference type="NCBIfam" id="TIGR02436">
    <property type="entry name" value="four helix bundle protein"/>
    <property type="match status" value="1"/>
</dbReference>
<gene>
    <name evidence="1" type="ORF">A3C90_03340</name>
</gene>
<comment type="caution">
    <text evidence="1">The sequence shown here is derived from an EMBL/GenBank/DDBJ whole genome shotgun (WGS) entry which is preliminary data.</text>
</comment>
<protein>
    <recommendedName>
        <fullName evidence="3">Four helix bundle protein</fullName>
    </recommendedName>
</protein>
<evidence type="ECO:0008006" key="3">
    <source>
        <dbReference type="Google" id="ProtNLM"/>
    </source>
</evidence>
<dbReference type="InterPro" id="IPR036583">
    <property type="entry name" value="23S_rRNA_IVS_sf"/>
</dbReference>
<dbReference type="SUPFAM" id="SSF158446">
    <property type="entry name" value="IVS-encoded protein-like"/>
    <property type="match status" value="1"/>
</dbReference>
<dbReference type="Proteomes" id="UP000177457">
    <property type="component" value="Unassembled WGS sequence"/>
</dbReference>
<dbReference type="Gene3D" id="1.20.1440.60">
    <property type="entry name" value="23S rRNA-intervening sequence"/>
    <property type="match status" value="1"/>
</dbReference>
<dbReference type="PANTHER" id="PTHR38471:SF2">
    <property type="entry name" value="FOUR HELIX BUNDLE PROTEIN"/>
    <property type="match status" value="1"/>
</dbReference>
<name>A0A1F6MQU5_9BACT</name>